<dbReference type="InterPro" id="IPR018511">
    <property type="entry name" value="Hemolysin-typ_Ca-bd_CS"/>
</dbReference>
<accession>A0A2A2T2I4</accession>
<dbReference type="SUPFAM" id="SSF51120">
    <property type="entry name" value="beta-Roll"/>
    <property type="match status" value="1"/>
</dbReference>
<dbReference type="EMBL" id="NTBI01000014">
    <property type="protein sequence ID" value="PAX15657.1"/>
    <property type="molecule type" value="Genomic_DNA"/>
</dbReference>
<proteinExistence type="predicted"/>
<evidence type="ECO:0000313" key="2">
    <source>
        <dbReference type="EMBL" id="PAX15657.1"/>
    </source>
</evidence>
<evidence type="ECO:0000256" key="1">
    <source>
        <dbReference type="SAM" id="MobiDB-lite"/>
    </source>
</evidence>
<gene>
    <name evidence="2" type="ORF">CLI92_12545</name>
</gene>
<evidence type="ECO:0008006" key="4">
    <source>
        <dbReference type="Google" id="ProtNLM"/>
    </source>
</evidence>
<dbReference type="Gene3D" id="2.150.10.10">
    <property type="entry name" value="Serralysin-like metalloprotease, C-terminal"/>
    <property type="match status" value="1"/>
</dbReference>
<reference evidence="2 3" key="1">
    <citation type="submission" date="2017-08" db="EMBL/GenBank/DDBJ databases">
        <title>WGS of Clinical strains of the CDC Group NO-1 linked to zoonotic infections in humans.</title>
        <authorList>
            <person name="Bernier A.-M."/>
            <person name="Bernard K."/>
        </authorList>
    </citation>
    <scope>NUCLEOTIDE SEQUENCE [LARGE SCALE GENOMIC DNA]</scope>
    <source>
        <strain evidence="2 3">NML91-0035</strain>
    </source>
</reference>
<dbReference type="Proteomes" id="UP000217780">
    <property type="component" value="Unassembled WGS sequence"/>
</dbReference>
<dbReference type="PROSITE" id="PS00330">
    <property type="entry name" value="HEMOLYSIN_CALCIUM"/>
    <property type="match status" value="2"/>
</dbReference>
<feature type="region of interest" description="Disordered" evidence="1">
    <location>
        <begin position="162"/>
        <end position="190"/>
    </location>
</feature>
<dbReference type="Pfam" id="PF00353">
    <property type="entry name" value="HemolysinCabind"/>
    <property type="match status" value="1"/>
</dbReference>
<name>A0A2A2T2I4_9BURK</name>
<dbReference type="InterPro" id="IPR011049">
    <property type="entry name" value="Serralysin-like_metalloprot_C"/>
</dbReference>
<dbReference type="PRINTS" id="PR00313">
    <property type="entry name" value="CABNDNGRPT"/>
</dbReference>
<feature type="non-terminal residue" evidence="2">
    <location>
        <position position="350"/>
    </location>
</feature>
<dbReference type="GO" id="GO:0005509">
    <property type="term" value="F:calcium ion binding"/>
    <property type="evidence" value="ECO:0007669"/>
    <property type="project" value="InterPro"/>
</dbReference>
<dbReference type="AlphaFoldDB" id="A0A2A2T2I4"/>
<comment type="caution">
    <text evidence="2">The sequence shown here is derived from an EMBL/GenBank/DDBJ whole genome shotgun (WGS) entry which is preliminary data.</text>
</comment>
<sequence>MSMQMLTDERTQGKFDVFNLNSQGSDLEGTISTAMTDSDKGLAYRYAILRGNPFVILGADYHALNDGGQLDLYDAATGQGTLTQGWLKDRARFLAAQSSRNGGTNDAARRERDVVFVDLPSNEEINTRVPGIDTARYVIFGGEENNQGASTLKGGDFEDHLYGEGGADTLQGGSGSDHLEGGQGHDTYVLSSQDSGVDTIVDVDGDGHLEVDGSAISGVYKRHHSQSTSYYSADGRTRIDVSPSGVHTQSQGPGGQAGAAGRHTLGVYRLDGTQWRQLAHVLDWKGQGLGLQLSDELGEPERHVVTLGGDRYYDTFEAADRPVQISTGDKRDYVNGSAFSDHISLGESHD</sequence>
<evidence type="ECO:0000313" key="3">
    <source>
        <dbReference type="Proteomes" id="UP000217780"/>
    </source>
</evidence>
<protein>
    <recommendedName>
        <fullName evidence="4">Calcium-binding protein</fullName>
    </recommendedName>
</protein>
<dbReference type="InterPro" id="IPR001343">
    <property type="entry name" value="Hemolysn_Ca-bd"/>
</dbReference>
<organism evidence="2 3">
    <name type="scientific">Vandammella animalimorsus</name>
    <dbReference type="NCBI Taxonomy" id="2029117"/>
    <lineage>
        <taxon>Bacteria</taxon>
        <taxon>Pseudomonadati</taxon>
        <taxon>Pseudomonadota</taxon>
        <taxon>Betaproteobacteria</taxon>
        <taxon>Burkholderiales</taxon>
        <taxon>Comamonadaceae</taxon>
        <taxon>Vandammella</taxon>
    </lineage>
</organism>